<organism evidence="9 10">
    <name type="scientific">Littorina saxatilis</name>
    <dbReference type="NCBI Taxonomy" id="31220"/>
    <lineage>
        <taxon>Eukaryota</taxon>
        <taxon>Metazoa</taxon>
        <taxon>Spiralia</taxon>
        <taxon>Lophotrochozoa</taxon>
        <taxon>Mollusca</taxon>
        <taxon>Gastropoda</taxon>
        <taxon>Caenogastropoda</taxon>
        <taxon>Littorinimorpha</taxon>
        <taxon>Littorinoidea</taxon>
        <taxon>Littorinidae</taxon>
        <taxon>Littorina</taxon>
    </lineage>
</organism>
<dbReference type="PROSITE" id="PS00236">
    <property type="entry name" value="NEUROTR_ION_CHANNEL"/>
    <property type="match status" value="1"/>
</dbReference>
<evidence type="ECO:0000256" key="6">
    <source>
        <dbReference type="SAM" id="MobiDB-lite"/>
    </source>
</evidence>
<dbReference type="GO" id="GO:0005230">
    <property type="term" value="F:extracellular ligand-gated monoatomic ion channel activity"/>
    <property type="evidence" value="ECO:0007669"/>
    <property type="project" value="InterPro"/>
</dbReference>
<dbReference type="SUPFAM" id="SSF90112">
    <property type="entry name" value="Neurotransmitter-gated ion-channel transmembrane pore"/>
    <property type="match status" value="1"/>
</dbReference>
<dbReference type="FunFam" id="2.70.170.10:FF:000060">
    <property type="entry name" value="Nicotinic acetylcholine receptor subunit alpha4"/>
    <property type="match status" value="1"/>
</dbReference>
<dbReference type="InterPro" id="IPR036719">
    <property type="entry name" value="Neuro-gated_channel_TM_sf"/>
</dbReference>
<feature type="transmembrane region" description="Helical" evidence="5">
    <location>
        <begin position="174"/>
        <end position="198"/>
    </location>
</feature>
<keyword evidence="5" id="KW-0813">Transport</keyword>
<dbReference type="AlphaFoldDB" id="A0AAN9C2E9"/>
<gene>
    <name evidence="9" type="ORF">V1264_001467</name>
</gene>
<proteinExistence type="inferred from homology"/>
<feature type="transmembrane region" description="Helical" evidence="5">
    <location>
        <begin position="112"/>
        <end position="135"/>
    </location>
</feature>
<evidence type="ECO:0000256" key="5">
    <source>
        <dbReference type="RuleBase" id="RU000687"/>
    </source>
</evidence>
<evidence type="ECO:0000256" key="4">
    <source>
        <dbReference type="ARBA" id="ARBA00023136"/>
    </source>
</evidence>
<feature type="transmembrane region" description="Helical" evidence="5">
    <location>
        <begin position="328"/>
        <end position="349"/>
    </location>
</feature>
<dbReference type="Gene3D" id="2.70.170.10">
    <property type="entry name" value="Neurotransmitter-gated ion-channel ligand-binding domain"/>
    <property type="match status" value="1"/>
</dbReference>
<feature type="domain" description="Neurotransmitter-gated ion-channel transmembrane" evidence="8">
    <location>
        <begin position="119"/>
        <end position="344"/>
    </location>
</feature>
<dbReference type="PRINTS" id="PR00252">
    <property type="entry name" value="NRIONCHANNEL"/>
</dbReference>
<accession>A0AAN9C2E9</accession>
<evidence type="ECO:0000256" key="3">
    <source>
        <dbReference type="ARBA" id="ARBA00022989"/>
    </source>
</evidence>
<name>A0AAN9C2E9_9CAEN</name>
<keyword evidence="5" id="KW-0407">Ion channel</keyword>
<comment type="caution">
    <text evidence="5">Lacks conserved residue(s) required for the propagation of feature annotation.</text>
</comment>
<evidence type="ECO:0000256" key="1">
    <source>
        <dbReference type="ARBA" id="ARBA00004141"/>
    </source>
</evidence>
<dbReference type="EMBL" id="JBAMIC010000001">
    <property type="protein sequence ID" value="KAK7115633.1"/>
    <property type="molecule type" value="Genomic_DNA"/>
</dbReference>
<dbReference type="Pfam" id="PF02932">
    <property type="entry name" value="Neur_chan_memb"/>
    <property type="match status" value="1"/>
</dbReference>
<feature type="domain" description="Neurotransmitter-gated ion-channel ligand-binding" evidence="7">
    <location>
        <begin position="6"/>
        <end position="111"/>
    </location>
</feature>
<dbReference type="InterPro" id="IPR006201">
    <property type="entry name" value="Neur_channel"/>
</dbReference>
<evidence type="ECO:0000259" key="8">
    <source>
        <dbReference type="Pfam" id="PF02932"/>
    </source>
</evidence>
<dbReference type="GO" id="GO:0016020">
    <property type="term" value="C:membrane"/>
    <property type="evidence" value="ECO:0007669"/>
    <property type="project" value="UniProtKB-SubCell"/>
</dbReference>
<keyword evidence="5" id="KW-0406">Ion transport</keyword>
<dbReference type="Proteomes" id="UP001374579">
    <property type="component" value="Unassembled WGS sequence"/>
</dbReference>
<dbReference type="FunFam" id="1.20.58.390:FF:000073">
    <property type="entry name" value="Neuronal acetylcholine receptor subunit alpha-9-II"/>
    <property type="match status" value="1"/>
</dbReference>
<dbReference type="PANTHER" id="PTHR18945">
    <property type="entry name" value="NEUROTRANSMITTER GATED ION CHANNEL"/>
    <property type="match status" value="1"/>
</dbReference>
<dbReference type="GO" id="GO:0004888">
    <property type="term" value="F:transmembrane signaling receptor activity"/>
    <property type="evidence" value="ECO:0007669"/>
    <property type="project" value="InterPro"/>
</dbReference>
<comment type="caution">
    <text evidence="9">The sequence shown here is derived from an EMBL/GenBank/DDBJ whole genome shotgun (WGS) entry which is preliminary data.</text>
</comment>
<evidence type="ECO:0000313" key="10">
    <source>
        <dbReference type="Proteomes" id="UP001374579"/>
    </source>
</evidence>
<keyword evidence="3 5" id="KW-1133">Transmembrane helix</keyword>
<keyword evidence="4 5" id="KW-0472">Membrane</keyword>
<dbReference type="CDD" id="cd19051">
    <property type="entry name" value="LGIC_TM_cation"/>
    <property type="match status" value="1"/>
</dbReference>
<dbReference type="SUPFAM" id="SSF63712">
    <property type="entry name" value="Nicotinic receptor ligand binding domain-like"/>
    <property type="match status" value="1"/>
</dbReference>
<protein>
    <recommendedName>
        <fullName evidence="11">Neuronal acetylcholine receptor subunit alpha-7-like</fullName>
    </recommendedName>
</protein>
<dbReference type="Gene3D" id="1.20.58.390">
    <property type="entry name" value="Neurotransmitter-gated ion-channel transmembrane domain"/>
    <property type="match status" value="2"/>
</dbReference>
<dbReference type="InterPro" id="IPR006029">
    <property type="entry name" value="Neurotrans-gated_channel_TM"/>
</dbReference>
<evidence type="ECO:0000256" key="2">
    <source>
        <dbReference type="ARBA" id="ARBA00022692"/>
    </source>
</evidence>
<sequence length="352" mass="39573">MPGLTEYRVVVASTGDMSYNFPTVISVLCSIDVTYFPFDTQKCALQFGSWAHHGFEINLTNRSAAGDIGSFVVNSEFDITSMPLERHVITYGCCPEPYPDVTFYVNLKRKPMFYVLNLLFPCIIITSMSVLGFLLPPESGEKISLEITVLLSLAVFMLVVSETLPATSETFPWIGVYFACAMILVSVSTVLTVMVLNVHHKNYRPVPRWIKVLILRYAARVVFFTDTGTCRRIQVQQTNSDFTHQNGLSGKHSQDKAGLPQLNGSSRPMSALGEETPVPGNTNLGPLVQVLQEQLRLLNKAEERKKSKERHEIQDNEWRNVAIVLDRLFLMLFLLFFTITSLVVLVPLAERD</sequence>
<evidence type="ECO:0008006" key="11">
    <source>
        <dbReference type="Google" id="ProtNLM"/>
    </source>
</evidence>
<evidence type="ECO:0000313" key="9">
    <source>
        <dbReference type="EMBL" id="KAK7115633.1"/>
    </source>
</evidence>
<comment type="similarity">
    <text evidence="5">Belongs to the ligand-gated ion channel (TC 1.A.9) family.</text>
</comment>
<keyword evidence="2 5" id="KW-0812">Transmembrane</keyword>
<reference evidence="9 10" key="1">
    <citation type="submission" date="2024-02" db="EMBL/GenBank/DDBJ databases">
        <title>Chromosome-scale genome assembly of the rough periwinkle Littorina saxatilis.</title>
        <authorList>
            <person name="De Jode A."/>
            <person name="Faria R."/>
            <person name="Formenti G."/>
            <person name="Sims Y."/>
            <person name="Smith T.P."/>
            <person name="Tracey A."/>
            <person name="Wood J.M.D."/>
            <person name="Zagrodzka Z.B."/>
            <person name="Johannesson K."/>
            <person name="Butlin R.K."/>
            <person name="Leder E.H."/>
        </authorList>
    </citation>
    <scope>NUCLEOTIDE SEQUENCE [LARGE SCALE GENOMIC DNA]</scope>
    <source>
        <strain evidence="9">Snail1</strain>
        <tissue evidence="9">Muscle</tissue>
    </source>
</reference>
<feature type="region of interest" description="Disordered" evidence="6">
    <location>
        <begin position="243"/>
        <end position="283"/>
    </location>
</feature>
<dbReference type="InterPro" id="IPR018000">
    <property type="entry name" value="Neurotransmitter_ion_chnl_CS"/>
</dbReference>
<dbReference type="InterPro" id="IPR038050">
    <property type="entry name" value="Neuro_actylchol_rec"/>
</dbReference>
<evidence type="ECO:0000259" key="7">
    <source>
        <dbReference type="Pfam" id="PF02931"/>
    </source>
</evidence>
<dbReference type="InterPro" id="IPR006202">
    <property type="entry name" value="Neur_chan_lig-bd"/>
</dbReference>
<dbReference type="Pfam" id="PF02931">
    <property type="entry name" value="Neur_chan_LBD"/>
    <property type="match status" value="1"/>
</dbReference>
<dbReference type="InterPro" id="IPR036734">
    <property type="entry name" value="Neur_chan_lig-bd_sf"/>
</dbReference>
<comment type="subcellular location">
    <subcellularLocation>
        <location evidence="1">Membrane</location>
        <topology evidence="1">Multi-pass membrane protein</topology>
    </subcellularLocation>
</comment>
<keyword evidence="10" id="KW-1185">Reference proteome</keyword>